<dbReference type="SMART" id="SM00267">
    <property type="entry name" value="GGDEF"/>
    <property type="match status" value="1"/>
</dbReference>
<dbReference type="SUPFAM" id="SSF55073">
    <property type="entry name" value="Nucleotide cyclase"/>
    <property type="match status" value="1"/>
</dbReference>
<dbReference type="Proteomes" id="UP001143304">
    <property type="component" value="Unassembled WGS sequence"/>
</dbReference>
<keyword evidence="4" id="KW-1185">Reference proteome</keyword>
<sequence>MFPLLVQLRKARTGWFYLCTGRSVYDGADEEHHRQRILVMTSAFLLLLVLLFTALVPLFIPLSAQGKIAANGLFIATIGGVLSSMMLLRLRGDRIAALNIMLLVYGGAFALACLVLGGTSSPTFPMLLLIPAMAGIVGSVPLCLAWSSLVLAFWIGMFQAERHGIQPLQIIDAHNYSLAMLLAYAAMSLSIVSIILIYAEMNKALRKDLQATNAELEHLSSHDQLTRLPNRRFYDERVGYALHRAVDNNNLVGIMLLDLNGFKKINDSHGHGAGDKLLVTVAQRLQGSLRETDLVARLGGDEFVVVLEDLQSTEEITRIAHKVSHAIEQPLHVRQQVLTFSVSIGVSIFPLDGRQKQELEEKADRAMYLAKKRGIPIALSSLEPSDVPTPARAPTTRL</sequence>
<feature type="transmembrane region" description="Helical" evidence="1">
    <location>
        <begin position="176"/>
        <end position="199"/>
    </location>
</feature>
<name>A0ABT3TCJ1_9GAMM</name>
<dbReference type="Pfam" id="PF00990">
    <property type="entry name" value="GGDEF"/>
    <property type="match status" value="1"/>
</dbReference>
<evidence type="ECO:0000313" key="3">
    <source>
        <dbReference type="EMBL" id="MCX2979169.1"/>
    </source>
</evidence>
<dbReference type="InterPro" id="IPR000160">
    <property type="entry name" value="GGDEF_dom"/>
</dbReference>
<dbReference type="PROSITE" id="PS50887">
    <property type="entry name" value="GGDEF"/>
    <property type="match status" value="1"/>
</dbReference>
<organism evidence="3 4">
    <name type="scientific">Candidatus Marimicrobium litorale</name>
    <dbReference type="NCBI Taxonomy" id="2518991"/>
    <lineage>
        <taxon>Bacteria</taxon>
        <taxon>Pseudomonadati</taxon>
        <taxon>Pseudomonadota</taxon>
        <taxon>Gammaproteobacteria</taxon>
        <taxon>Cellvibrionales</taxon>
        <taxon>Halieaceae</taxon>
        <taxon>Marimicrobium</taxon>
    </lineage>
</organism>
<dbReference type="InterPro" id="IPR029787">
    <property type="entry name" value="Nucleotide_cyclase"/>
</dbReference>
<gene>
    <name evidence="3" type="ORF">EYC82_17660</name>
</gene>
<evidence type="ECO:0000259" key="2">
    <source>
        <dbReference type="PROSITE" id="PS50887"/>
    </source>
</evidence>
<proteinExistence type="predicted"/>
<reference evidence="3" key="1">
    <citation type="submission" date="2019-02" db="EMBL/GenBank/DDBJ databases">
        <authorList>
            <person name="Li S.-H."/>
        </authorList>
    </citation>
    <scope>NUCLEOTIDE SEQUENCE</scope>
    <source>
        <strain evidence="3">IMCC11814</strain>
    </source>
</reference>
<feature type="transmembrane region" description="Helical" evidence="1">
    <location>
        <begin position="129"/>
        <end position="155"/>
    </location>
</feature>
<dbReference type="CDD" id="cd01949">
    <property type="entry name" value="GGDEF"/>
    <property type="match status" value="1"/>
</dbReference>
<dbReference type="InterPro" id="IPR052163">
    <property type="entry name" value="DGC-Regulatory_Protein"/>
</dbReference>
<dbReference type="EMBL" id="SHNO01000003">
    <property type="protein sequence ID" value="MCX2979169.1"/>
    <property type="molecule type" value="Genomic_DNA"/>
</dbReference>
<keyword evidence="1" id="KW-1133">Transmembrane helix</keyword>
<evidence type="ECO:0000256" key="1">
    <source>
        <dbReference type="SAM" id="Phobius"/>
    </source>
</evidence>
<feature type="domain" description="GGDEF" evidence="2">
    <location>
        <begin position="250"/>
        <end position="383"/>
    </location>
</feature>
<dbReference type="RefSeq" id="WP_279250961.1">
    <property type="nucleotide sequence ID" value="NZ_SHNO01000003.1"/>
</dbReference>
<dbReference type="Gene3D" id="3.30.70.270">
    <property type="match status" value="1"/>
</dbReference>
<dbReference type="PANTHER" id="PTHR46663">
    <property type="entry name" value="DIGUANYLATE CYCLASE DGCT-RELATED"/>
    <property type="match status" value="1"/>
</dbReference>
<protein>
    <submittedName>
        <fullName evidence="3">GGDEF domain-containing protein</fullName>
    </submittedName>
</protein>
<accession>A0ABT3TCJ1</accession>
<feature type="transmembrane region" description="Helical" evidence="1">
    <location>
        <begin position="37"/>
        <end position="62"/>
    </location>
</feature>
<dbReference type="NCBIfam" id="TIGR00254">
    <property type="entry name" value="GGDEF"/>
    <property type="match status" value="1"/>
</dbReference>
<keyword evidence="1" id="KW-0812">Transmembrane</keyword>
<feature type="transmembrane region" description="Helical" evidence="1">
    <location>
        <begin position="95"/>
        <end position="117"/>
    </location>
</feature>
<keyword evidence="1" id="KW-0472">Membrane</keyword>
<comment type="caution">
    <text evidence="3">The sequence shown here is derived from an EMBL/GenBank/DDBJ whole genome shotgun (WGS) entry which is preliminary data.</text>
</comment>
<feature type="transmembrane region" description="Helical" evidence="1">
    <location>
        <begin position="68"/>
        <end position="88"/>
    </location>
</feature>
<dbReference type="InterPro" id="IPR043128">
    <property type="entry name" value="Rev_trsase/Diguanyl_cyclase"/>
</dbReference>
<evidence type="ECO:0000313" key="4">
    <source>
        <dbReference type="Proteomes" id="UP001143304"/>
    </source>
</evidence>
<dbReference type="PANTHER" id="PTHR46663:SF2">
    <property type="entry name" value="GGDEF DOMAIN-CONTAINING PROTEIN"/>
    <property type="match status" value="1"/>
</dbReference>